<dbReference type="AlphaFoldDB" id="A0A0H2RZB5"/>
<dbReference type="STRING" id="27342.A0A0H2RZB5"/>
<dbReference type="InterPro" id="IPR049092">
    <property type="entry name" value="MIOS_a-sol"/>
</dbReference>
<keyword evidence="8" id="KW-1185">Reference proteome</keyword>
<dbReference type="Pfam" id="PF17034">
    <property type="entry name" value="zinc_ribbon_16"/>
    <property type="match status" value="1"/>
</dbReference>
<evidence type="ECO:0000313" key="7">
    <source>
        <dbReference type="EMBL" id="KLO16942.1"/>
    </source>
</evidence>
<feature type="compositionally biased region" description="Polar residues" evidence="4">
    <location>
        <begin position="681"/>
        <end position="691"/>
    </location>
</feature>
<evidence type="ECO:0000256" key="4">
    <source>
        <dbReference type="SAM" id="MobiDB-lite"/>
    </source>
</evidence>
<proteinExistence type="inferred from homology"/>
<evidence type="ECO:0000256" key="1">
    <source>
        <dbReference type="ARBA" id="ARBA00009713"/>
    </source>
</evidence>
<dbReference type="SUPFAM" id="SSF50978">
    <property type="entry name" value="WD40 repeat-like"/>
    <property type="match status" value="1"/>
</dbReference>
<dbReference type="EMBL" id="KQ085910">
    <property type="protein sequence ID" value="KLO16942.1"/>
    <property type="molecule type" value="Genomic_DNA"/>
</dbReference>
<reference evidence="7 8" key="1">
    <citation type="submission" date="2015-04" db="EMBL/GenBank/DDBJ databases">
        <title>Complete genome sequence of Schizopora paradoxa KUC8140, a cosmopolitan wood degrader in East Asia.</title>
        <authorList>
            <consortium name="DOE Joint Genome Institute"/>
            <person name="Min B."/>
            <person name="Park H."/>
            <person name="Jang Y."/>
            <person name="Kim J.-J."/>
            <person name="Kim K.H."/>
            <person name="Pangilinan J."/>
            <person name="Lipzen A."/>
            <person name="Riley R."/>
            <person name="Grigoriev I.V."/>
            <person name="Spatafora J.W."/>
            <person name="Choi I.-G."/>
        </authorList>
    </citation>
    <scope>NUCLEOTIDE SEQUENCE [LARGE SCALE GENOMIC DNA]</scope>
    <source>
        <strain evidence="7 8">KUC8140</strain>
    </source>
</reference>
<keyword evidence="3" id="KW-0677">Repeat</keyword>
<dbReference type="InParanoid" id="A0A0H2RZB5"/>
<dbReference type="Pfam" id="PF21720">
    <property type="entry name" value="MIOS_WD40"/>
    <property type="match status" value="1"/>
</dbReference>
<dbReference type="InterPro" id="IPR036322">
    <property type="entry name" value="WD40_repeat_dom_sf"/>
</dbReference>
<feature type="domain" description="GATOR2 complex protein MIO zinc-ribbon like" evidence="5">
    <location>
        <begin position="1012"/>
        <end position="1111"/>
    </location>
</feature>
<feature type="domain" description="MIOS-like alpha-solenoid" evidence="6">
    <location>
        <begin position="745"/>
        <end position="877"/>
    </location>
</feature>
<feature type="compositionally biased region" description="Basic and acidic residues" evidence="4">
    <location>
        <begin position="462"/>
        <end position="473"/>
    </location>
</feature>
<evidence type="ECO:0000256" key="3">
    <source>
        <dbReference type="ARBA" id="ARBA00022737"/>
    </source>
</evidence>
<keyword evidence="2" id="KW-0853">WD repeat</keyword>
<sequence>MSSKVEKQLIWHPRQENRFIVGGGSQINLYEWAPDVPEFRLLTSSEVLNMKCFAWSSDPHYDDLVAIGMNSGKIDLVRLEATKVAKNLSIGSGVVGHISTRNGSSSKACNINALSFSTANPSLLAVGSDKVRGDASFVVWDVGSISGTASNTKLGSASIVYQHSKLGDVVTSVSFLPDTPDIVAAGVAGSSIRLFDLRTSSEDARSAAQVQSKVDGFAVDPFNPSRFSSYGEGTVSVWDSRSLSQPLLAFTSKDASADGARFYPSDVFSSIEFSTVRSGVLATLLRDTNHVRLWNLKNAPPMTESAFESNERYHEATRETSRTRKISRMSWTTPANILPWAAQTEHPISPAMSERTSSNSNNTGSVVLANTYKTKSYNRSIMSFALVPSQQKAPLTSKIVLVKQDGDIEMHSMFDAPKHTAWSPRGDLAIGVGGQYTLVGIHDTQPVVEPWEIDMNDQNGHSGRDDKSLDRRSAGKTSKPHSRAPSPGFGRGDKDGFPALISSNAPRTKLGPSSSPVPEKLQVAGGLSSAKDQLTPESPSTGNSPTSILPTQRIPSSSKSQKIVAHANATRGRRRVPHWNIPAFDTDVTLTMRTRVLQGYGMSNVPHSIRLVEKSDADHSALSDVWKWINHSRSVLSLGPGSRVHGIDFAYQGVLGIWEGLETSRTPEFTGQLDSLDLAGTSGSPPLSQGELSPGLDLSSTVASPFFSTRSSSADAQHGNYIAALNALNSQSEAQTIKGMWKPAVHSAKLPHRKLALALVNFKIGDEEIARWEKEGKQAQAACWLLFTNQGARAIDILMRSKSEAHQMMSGTLAVLLQSGSSSKNHEMQSYCEKLVNRLQDPHFRILVSYVVFNDWSDVMEEQALPMRERLAIALRFLDDKTLTSYLKRLAEDCRKHGNIEGLLVTGLTPRGLDILQSYVDMTSDVQTAAMLSSFVCPGRSHDIRAERWIDSYHDLLDGWKLFHHRCQFDIDRGKLLQDDINAGDVLPMEWVKKQFLIKCNFCSKIVNSRRIHEPGTTQRRRATSCPWCGRALPRCSVCLMSVGIIPDSSRENDQLHTSFRDTLDDAFVFCQACRHGGHAAHIIEWFFGDGDESRPRRTCPVADCDCFCDQEY</sequence>
<dbReference type="InterPro" id="IPR037593">
    <property type="entry name" value="MIOS/Sea4"/>
</dbReference>
<feature type="region of interest" description="Disordered" evidence="4">
    <location>
        <begin position="676"/>
        <end position="695"/>
    </location>
</feature>
<dbReference type="GO" id="GO:1904263">
    <property type="term" value="P:positive regulation of TORC1 signaling"/>
    <property type="evidence" value="ECO:0007669"/>
    <property type="project" value="TreeGrafter"/>
</dbReference>
<dbReference type="InterPro" id="IPR015943">
    <property type="entry name" value="WD40/YVTN_repeat-like_dom_sf"/>
</dbReference>
<gene>
    <name evidence="7" type="ORF">SCHPADRAFT_994758</name>
</gene>
<feature type="compositionally biased region" description="Polar residues" evidence="4">
    <location>
        <begin position="530"/>
        <end position="561"/>
    </location>
</feature>
<feature type="region of interest" description="Disordered" evidence="4">
    <location>
        <begin position="454"/>
        <end position="571"/>
    </location>
</feature>
<dbReference type="GO" id="GO:0005737">
    <property type="term" value="C:cytoplasm"/>
    <property type="evidence" value="ECO:0007669"/>
    <property type="project" value="TreeGrafter"/>
</dbReference>
<feature type="region of interest" description="Disordered" evidence="4">
    <location>
        <begin position="305"/>
        <end position="325"/>
    </location>
</feature>
<dbReference type="OrthoDB" id="341486at2759"/>
<organism evidence="7 8">
    <name type="scientific">Schizopora paradoxa</name>
    <dbReference type="NCBI Taxonomy" id="27342"/>
    <lineage>
        <taxon>Eukaryota</taxon>
        <taxon>Fungi</taxon>
        <taxon>Dikarya</taxon>
        <taxon>Basidiomycota</taxon>
        <taxon>Agaricomycotina</taxon>
        <taxon>Agaricomycetes</taxon>
        <taxon>Hymenochaetales</taxon>
        <taxon>Schizoporaceae</taxon>
        <taxon>Schizopora</taxon>
    </lineage>
</organism>
<comment type="similarity">
    <text evidence="1">Belongs to the WD repeat mio family.</text>
</comment>
<dbReference type="PANTHER" id="PTHR16453:SF9">
    <property type="entry name" value="GATOR COMPLEX PROTEIN MIOS"/>
    <property type="match status" value="1"/>
</dbReference>
<evidence type="ECO:0000256" key="2">
    <source>
        <dbReference type="ARBA" id="ARBA00022574"/>
    </source>
</evidence>
<protein>
    <submittedName>
        <fullName evidence="7">WD40 repeat-like protein</fullName>
    </submittedName>
</protein>
<dbReference type="SMART" id="SM00320">
    <property type="entry name" value="WD40"/>
    <property type="match status" value="3"/>
</dbReference>
<evidence type="ECO:0000259" key="5">
    <source>
        <dbReference type="Pfam" id="PF17034"/>
    </source>
</evidence>
<evidence type="ECO:0000313" key="8">
    <source>
        <dbReference type="Proteomes" id="UP000053477"/>
    </source>
</evidence>
<accession>A0A0H2RZB5</accession>
<feature type="compositionally biased region" description="Polar residues" evidence="4">
    <location>
        <begin position="501"/>
        <end position="516"/>
    </location>
</feature>
<dbReference type="Gene3D" id="2.130.10.10">
    <property type="entry name" value="YVTN repeat-like/Quinoprotein amine dehydrogenase"/>
    <property type="match status" value="1"/>
</dbReference>
<dbReference type="Pfam" id="PF21719">
    <property type="entry name" value="MIOS_a-sol"/>
    <property type="match status" value="1"/>
</dbReference>
<dbReference type="InterPro" id="IPR001680">
    <property type="entry name" value="WD40_rpt"/>
</dbReference>
<dbReference type="InterPro" id="IPR031488">
    <property type="entry name" value="Zn_ribbon_mio"/>
</dbReference>
<dbReference type="CDD" id="cd16691">
    <property type="entry name" value="mRING-H2-C3H3C2_Mio"/>
    <property type="match status" value="1"/>
</dbReference>
<feature type="compositionally biased region" description="Basic and acidic residues" evidence="4">
    <location>
        <begin position="309"/>
        <end position="322"/>
    </location>
</feature>
<evidence type="ECO:0000259" key="6">
    <source>
        <dbReference type="Pfam" id="PF21719"/>
    </source>
</evidence>
<dbReference type="Proteomes" id="UP000053477">
    <property type="component" value="Unassembled WGS sequence"/>
</dbReference>
<dbReference type="PANTHER" id="PTHR16453">
    <property type="entry name" value="WD40 DOMAIN-CONTAINING PROTEIN MIO FAMILY MEMBER"/>
    <property type="match status" value="1"/>
</dbReference>
<name>A0A0H2RZB5_9AGAM</name>